<comment type="caution">
    <text evidence="1">The sequence shown here is derived from an EMBL/GenBank/DDBJ whole genome shotgun (WGS) entry which is preliminary data.</text>
</comment>
<feature type="non-terminal residue" evidence="1">
    <location>
        <position position="289"/>
    </location>
</feature>
<dbReference type="InterPro" id="IPR029021">
    <property type="entry name" value="Prot-tyrosine_phosphatase-like"/>
</dbReference>
<evidence type="ECO:0008006" key="3">
    <source>
        <dbReference type="Google" id="ProtNLM"/>
    </source>
</evidence>
<evidence type="ECO:0000313" key="1">
    <source>
        <dbReference type="EMBL" id="KAJ3027080.1"/>
    </source>
</evidence>
<accession>A0AAD5S135</accession>
<evidence type="ECO:0000313" key="2">
    <source>
        <dbReference type="Proteomes" id="UP001212841"/>
    </source>
</evidence>
<protein>
    <recommendedName>
        <fullName evidence="3">Tyrosine specific protein phosphatases domain-containing protein</fullName>
    </recommendedName>
</protein>
<sequence>MSDTDIDSTRASAVFGIGMPTKEAIRRVLTKVGAGKSGGRQLVWTSLREEPVLYVNGRPYVLRLFQDPMKNLEATGIARERVEMMEMQMKRDAVRELRKYEGRLLLHEEHADGSGFSIVPVWETVREEDVQTPLEVYQQVQGEGYRVDYLRIPVTDEQAPIPDVFDQLVERMTRVTGSTDVMFNCQMGRGRTTTGMVITCLMEMIVGNSAILESAFLTDDDDDDDYHHFAAGDTEESIRARYLDGEYKVILQLIAALAHGKLSKRLTDRAIDACHHMQNLRSAIYDYKL</sequence>
<dbReference type="Gene3D" id="3.90.190.10">
    <property type="entry name" value="Protein tyrosine phosphatase superfamily"/>
    <property type="match status" value="1"/>
</dbReference>
<dbReference type="PANTHER" id="PTHR23339">
    <property type="entry name" value="TYROSINE SPECIFIC PROTEIN PHOSPHATASE AND DUAL SPECIFICITY PROTEIN PHOSPHATASE"/>
    <property type="match status" value="1"/>
</dbReference>
<gene>
    <name evidence="1" type="ORF">HK097_006242</name>
</gene>
<reference evidence="1" key="1">
    <citation type="submission" date="2020-05" db="EMBL/GenBank/DDBJ databases">
        <title>Phylogenomic resolution of chytrid fungi.</title>
        <authorList>
            <person name="Stajich J.E."/>
            <person name="Amses K."/>
            <person name="Simmons R."/>
            <person name="Seto K."/>
            <person name="Myers J."/>
            <person name="Bonds A."/>
            <person name="Quandt C.A."/>
            <person name="Barry K."/>
            <person name="Liu P."/>
            <person name="Grigoriev I."/>
            <person name="Longcore J.E."/>
            <person name="James T.Y."/>
        </authorList>
    </citation>
    <scope>NUCLEOTIDE SEQUENCE</scope>
    <source>
        <strain evidence="1">JEL0318</strain>
    </source>
</reference>
<organism evidence="1 2">
    <name type="scientific">Rhizophlyctis rosea</name>
    <dbReference type="NCBI Taxonomy" id="64517"/>
    <lineage>
        <taxon>Eukaryota</taxon>
        <taxon>Fungi</taxon>
        <taxon>Fungi incertae sedis</taxon>
        <taxon>Chytridiomycota</taxon>
        <taxon>Chytridiomycota incertae sedis</taxon>
        <taxon>Chytridiomycetes</taxon>
        <taxon>Rhizophlyctidales</taxon>
        <taxon>Rhizophlyctidaceae</taxon>
        <taxon>Rhizophlyctis</taxon>
    </lineage>
</organism>
<dbReference type="SUPFAM" id="SSF52799">
    <property type="entry name" value="(Phosphotyrosine protein) phosphatases II"/>
    <property type="match status" value="1"/>
</dbReference>
<dbReference type="SMART" id="SM01301">
    <property type="entry name" value="PTPlike_phytase"/>
    <property type="match status" value="1"/>
</dbReference>
<dbReference type="Pfam" id="PF14566">
    <property type="entry name" value="PTPlike_phytase"/>
    <property type="match status" value="1"/>
</dbReference>
<name>A0AAD5S135_9FUNG</name>
<dbReference type="AlphaFoldDB" id="A0AAD5S135"/>
<keyword evidence="2" id="KW-1185">Reference proteome</keyword>
<proteinExistence type="predicted"/>
<dbReference type="InterPro" id="IPR050561">
    <property type="entry name" value="PTP"/>
</dbReference>
<dbReference type="EMBL" id="JADGJD010002926">
    <property type="protein sequence ID" value="KAJ3027080.1"/>
    <property type="molecule type" value="Genomic_DNA"/>
</dbReference>
<dbReference type="Proteomes" id="UP001212841">
    <property type="component" value="Unassembled WGS sequence"/>
</dbReference>